<feature type="compositionally biased region" description="Basic residues" evidence="1">
    <location>
        <begin position="90"/>
        <end position="110"/>
    </location>
</feature>
<name>A0ABU0Q4G3_STRAH</name>
<feature type="compositionally biased region" description="Gly residues" evidence="1">
    <location>
        <begin position="8"/>
        <end position="20"/>
    </location>
</feature>
<evidence type="ECO:0000313" key="3">
    <source>
        <dbReference type="Proteomes" id="UP001243364"/>
    </source>
</evidence>
<reference evidence="2 3" key="1">
    <citation type="submission" date="2023-07" db="EMBL/GenBank/DDBJ databases">
        <title>Comparative genomics of wheat-associated soil bacteria to identify genetic determinants of phenazine resistance.</title>
        <authorList>
            <person name="Mouncey N."/>
        </authorList>
    </citation>
    <scope>NUCLEOTIDE SEQUENCE [LARGE SCALE GENOMIC DNA]</scope>
    <source>
        <strain evidence="2 3">W4I19-2</strain>
    </source>
</reference>
<sequence>MRPRRGGEAGGGRGPGVGEDGAGRTRPGRNGVHEPDVVALDFPRPPRDIPGPRAFRLGWSGHDRIPVPKTPAGRRRRCRARCCHGDATGRPRRRPAAPRHVRRRRGRLRRGRDDRRADRGPAGTELCGRREGGHLRGLGRPVRRRYLDPEQPGDPRRGRPRHPRESRRLPRRGRRPGGPRRPAARLPRTRSGDDHLRHGPQPAALPVDGGLQRLLPRAARRSPERPLRRARPARRQPPRRRPGPPQPVVPPGPGRGGWWSSAPTTSGST</sequence>
<proteinExistence type="predicted"/>
<dbReference type="EMBL" id="JAUSYA010000001">
    <property type="protein sequence ID" value="MDQ0685553.1"/>
    <property type="molecule type" value="Genomic_DNA"/>
</dbReference>
<evidence type="ECO:0000313" key="2">
    <source>
        <dbReference type="EMBL" id="MDQ0685553.1"/>
    </source>
</evidence>
<organism evidence="2 3">
    <name type="scientific">Streptomyces achromogenes</name>
    <dbReference type="NCBI Taxonomy" id="67255"/>
    <lineage>
        <taxon>Bacteria</taxon>
        <taxon>Bacillati</taxon>
        <taxon>Actinomycetota</taxon>
        <taxon>Actinomycetes</taxon>
        <taxon>Kitasatosporales</taxon>
        <taxon>Streptomycetaceae</taxon>
        <taxon>Streptomyces</taxon>
    </lineage>
</organism>
<feature type="compositionally biased region" description="Pro residues" evidence="1">
    <location>
        <begin position="243"/>
        <end position="253"/>
    </location>
</feature>
<feature type="region of interest" description="Disordered" evidence="1">
    <location>
        <begin position="1"/>
        <end position="269"/>
    </location>
</feature>
<gene>
    <name evidence="2" type="ORF">QFZ56_004516</name>
</gene>
<evidence type="ECO:0000256" key="1">
    <source>
        <dbReference type="SAM" id="MobiDB-lite"/>
    </source>
</evidence>
<feature type="compositionally biased region" description="Basic residues" evidence="1">
    <location>
        <begin position="158"/>
        <end position="178"/>
    </location>
</feature>
<dbReference type="Proteomes" id="UP001243364">
    <property type="component" value="Unassembled WGS sequence"/>
</dbReference>
<comment type="caution">
    <text evidence="2">The sequence shown here is derived from an EMBL/GenBank/DDBJ whole genome shotgun (WGS) entry which is preliminary data.</text>
</comment>
<accession>A0ABU0Q4G3</accession>
<feature type="compositionally biased region" description="Basic and acidic residues" evidence="1">
    <location>
        <begin position="145"/>
        <end position="157"/>
    </location>
</feature>
<keyword evidence="3" id="KW-1185">Reference proteome</keyword>
<feature type="compositionally biased region" description="Basic residues" evidence="1">
    <location>
        <begin position="72"/>
        <end position="82"/>
    </location>
</feature>
<protein>
    <submittedName>
        <fullName evidence="2">Uncharacterized protein</fullName>
    </submittedName>
</protein>
<feature type="compositionally biased region" description="Basic residues" evidence="1">
    <location>
        <begin position="228"/>
        <end position="242"/>
    </location>
</feature>